<organism evidence="10 11">
    <name type="scientific">Candidatus Nitrobium versatile</name>
    <dbReference type="NCBI Taxonomy" id="2884831"/>
    <lineage>
        <taxon>Bacteria</taxon>
        <taxon>Pseudomonadati</taxon>
        <taxon>Nitrospirota</taxon>
        <taxon>Nitrospiria</taxon>
        <taxon>Nitrospirales</taxon>
        <taxon>Nitrospiraceae</taxon>
        <taxon>Candidatus Nitrobium</taxon>
    </lineage>
</organism>
<name>A0A953M1S2_9BACT</name>
<comment type="similarity">
    <text evidence="1">Belongs to the CpsD/CapB family.</text>
</comment>
<dbReference type="GO" id="GO:0004715">
    <property type="term" value="F:non-membrane spanning protein tyrosine kinase activity"/>
    <property type="evidence" value="ECO:0007669"/>
    <property type="project" value="UniProtKB-EC"/>
</dbReference>
<keyword evidence="3" id="KW-0808">Transferase</keyword>
<dbReference type="Pfam" id="PF13614">
    <property type="entry name" value="AAA_31"/>
    <property type="match status" value="1"/>
</dbReference>
<evidence type="ECO:0000256" key="2">
    <source>
        <dbReference type="ARBA" id="ARBA00011903"/>
    </source>
</evidence>
<dbReference type="InterPro" id="IPR027417">
    <property type="entry name" value="P-loop_NTPase"/>
</dbReference>
<dbReference type="InterPro" id="IPR050445">
    <property type="entry name" value="Bact_polysacc_biosynth/exp"/>
</dbReference>
<dbReference type="EMBL" id="JAIOIV010000065">
    <property type="protein sequence ID" value="MBZ0156123.1"/>
    <property type="molecule type" value="Genomic_DNA"/>
</dbReference>
<evidence type="ECO:0000256" key="5">
    <source>
        <dbReference type="ARBA" id="ARBA00022777"/>
    </source>
</evidence>
<gene>
    <name evidence="10" type="ORF">K8I29_07895</name>
</gene>
<comment type="caution">
    <text evidence="10">The sequence shown here is derived from an EMBL/GenBank/DDBJ whole genome shotgun (WGS) entry which is preliminary data.</text>
</comment>
<evidence type="ECO:0000256" key="4">
    <source>
        <dbReference type="ARBA" id="ARBA00022741"/>
    </source>
</evidence>
<reference evidence="10" key="2">
    <citation type="submission" date="2021-08" db="EMBL/GenBank/DDBJ databases">
        <authorList>
            <person name="Dalcin Martins P."/>
        </authorList>
    </citation>
    <scope>NUCLEOTIDE SEQUENCE</scope>
    <source>
        <strain evidence="10">MAG_39</strain>
    </source>
</reference>
<keyword evidence="6" id="KW-0067">ATP-binding</keyword>
<dbReference type="InterPro" id="IPR025669">
    <property type="entry name" value="AAA_dom"/>
</dbReference>
<evidence type="ECO:0000256" key="3">
    <source>
        <dbReference type="ARBA" id="ARBA00022679"/>
    </source>
</evidence>
<dbReference type="Gene3D" id="3.40.50.300">
    <property type="entry name" value="P-loop containing nucleotide triphosphate hydrolases"/>
    <property type="match status" value="1"/>
</dbReference>
<accession>A0A953M1S2</accession>
<evidence type="ECO:0000256" key="1">
    <source>
        <dbReference type="ARBA" id="ARBA00007316"/>
    </source>
</evidence>
<evidence type="ECO:0000256" key="6">
    <source>
        <dbReference type="ARBA" id="ARBA00022840"/>
    </source>
</evidence>
<dbReference type="GO" id="GO:0005886">
    <property type="term" value="C:plasma membrane"/>
    <property type="evidence" value="ECO:0007669"/>
    <property type="project" value="TreeGrafter"/>
</dbReference>
<dbReference type="Proteomes" id="UP000705867">
    <property type="component" value="Unassembled WGS sequence"/>
</dbReference>
<feature type="domain" description="AAA" evidence="9">
    <location>
        <begin position="98"/>
        <end position="245"/>
    </location>
</feature>
<keyword evidence="7" id="KW-0829">Tyrosine-protein kinase</keyword>
<keyword evidence="5" id="KW-0418">Kinase</keyword>
<dbReference type="GO" id="GO:0005524">
    <property type="term" value="F:ATP binding"/>
    <property type="evidence" value="ECO:0007669"/>
    <property type="project" value="UniProtKB-KW"/>
</dbReference>
<dbReference type="EC" id="2.7.10.2" evidence="2"/>
<dbReference type="PANTHER" id="PTHR32309">
    <property type="entry name" value="TYROSINE-PROTEIN KINASE"/>
    <property type="match status" value="1"/>
</dbReference>
<dbReference type="SUPFAM" id="SSF52540">
    <property type="entry name" value="P-loop containing nucleoside triphosphate hydrolases"/>
    <property type="match status" value="1"/>
</dbReference>
<dbReference type="NCBIfam" id="TIGR03018">
    <property type="entry name" value="pepcterm_TyrKin"/>
    <property type="match status" value="1"/>
</dbReference>
<dbReference type="PANTHER" id="PTHR32309:SF13">
    <property type="entry name" value="FERRIC ENTEROBACTIN TRANSPORT PROTEIN FEPE"/>
    <property type="match status" value="1"/>
</dbReference>
<evidence type="ECO:0000259" key="9">
    <source>
        <dbReference type="Pfam" id="PF13614"/>
    </source>
</evidence>
<evidence type="ECO:0000313" key="11">
    <source>
        <dbReference type="Proteomes" id="UP000705867"/>
    </source>
</evidence>
<dbReference type="AlphaFoldDB" id="A0A953M1S2"/>
<protein>
    <recommendedName>
        <fullName evidence="2">non-specific protein-tyrosine kinase</fullName>
        <ecNumber evidence="2">2.7.10.2</ecNumber>
    </recommendedName>
</protein>
<dbReference type="InterPro" id="IPR005702">
    <property type="entry name" value="Wzc-like_C"/>
</dbReference>
<evidence type="ECO:0000313" key="10">
    <source>
        <dbReference type="EMBL" id="MBZ0156123.1"/>
    </source>
</evidence>
<evidence type="ECO:0000256" key="7">
    <source>
        <dbReference type="ARBA" id="ARBA00023137"/>
    </source>
</evidence>
<evidence type="ECO:0000256" key="8">
    <source>
        <dbReference type="ARBA" id="ARBA00051245"/>
    </source>
</evidence>
<reference evidence="10" key="1">
    <citation type="journal article" date="2021" name="bioRxiv">
        <title>Unraveling nitrogen, sulfur and carbon metabolic pathways and microbial community transcriptional responses to substrate deprivation and toxicity stresses in a bioreactor mimicking anoxic brackish coastal sediment conditions.</title>
        <authorList>
            <person name="Martins P.D."/>
            <person name="Echeveste M.J."/>
            <person name="Arshad A."/>
            <person name="Kurth J."/>
            <person name="Ouboter H."/>
            <person name="Jetten M.S.M."/>
            <person name="Welte C.U."/>
        </authorList>
    </citation>
    <scope>NUCLEOTIDE SEQUENCE</scope>
    <source>
        <strain evidence="10">MAG_39</strain>
    </source>
</reference>
<comment type="catalytic activity">
    <reaction evidence="8">
        <text>L-tyrosyl-[protein] + ATP = O-phospho-L-tyrosyl-[protein] + ADP + H(+)</text>
        <dbReference type="Rhea" id="RHEA:10596"/>
        <dbReference type="Rhea" id="RHEA-COMP:10136"/>
        <dbReference type="Rhea" id="RHEA-COMP:20101"/>
        <dbReference type="ChEBI" id="CHEBI:15378"/>
        <dbReference type="ChEBI" id="CHEBI:30616"/>
        <dbReference type="ChEBI" id="CHEBI:46858"/>
        <dbReference type="ChEBI" id="CHEBI:61978"/>
        <dbReference type="ChEBI" id="CHEBI:456216"/>
        <dbReference type="EC" id="2.7.10.2"/>
    </reaction>
</comment>
<proteinExistence type="inferred from homology"/>
<keyword evidence="4" id="KW-0547">Nucleotide-binding</keyword>
<sequence length="283" mass="31579">MSRIEKALEKAVQLRDSRAESDKKPVFTKERVRERIKESVFDAEESLTVDNPYVITLKDPGSPASEEYRKLKSMIVKITHQEAFLNALMVTSSLSWEGKTLTAMNLAITLAQEYDYTVLLVDADLRRPSLHGYFNIKPEFGLADCLTDEIDLGDALIKTGIGKLSFLPSGKKVSNPVELLSSQRMKELIAEMKMRYPDRYIIIDTPPLLPFAETHAISCMVDGVIFVVKEGKTSLQSIDDSMEILQQSRLLGIVYNGVDTGGSGVRNYHHSYSGINAQSGREA</sequence>
<dbReference type="NCBIfam" id="TIGR01007">
    <property type="entry name" value="eps_fam"/>
    <property type="match status" value="1"/>
</dbReference>
<dbReference type="CDD" id="cd05387">
    <property type="entry name" value="BY-kinase"/>
    <property type="match status" value="1"/>
</dbReference>